<dbReference type="InterPro" id="IPR025566">
    <property type="entry name" value="DUF4331"/>
</dbReference>
<evidence type="ECO:0000313" key="3">
    <source>
        <dbReference type="Proteomes" id="UP000316639"/>
    </source>
</evidence>
<dbReference type="OrthoDB" id="9791748at2"/>
<proteinExistence type="predicted"/>
<name>A0A563EY29_9PSEU</name>
<sequence length="535" mass="57736">MSTPHVLAGRRGQFAATALVAATLLNGVLFGGGPFSAVASSHREAPLIANDPAVDNTDLYAFVSPDHQDTVTIVANFSPFQEPNGGPNFFPWATDAQYDVNIDNDGDARPDLTFRWTFETDDRRKNKTFLYNDGQVTSLDDENLLFRQKYKLEVIDMRNNKAKLVYNGKVAPSNTGAASMPDYKALRDQAITHLQGGAKVYAGPAEDAFFADLRVFDLLYGGNLSEVGQDTLRGYNVNTLAIQLPKQLLALNGKADKNPNIGIWSTTQRRSIKLEPGKQKAEGNFVQVSRLGNPLVNEVVAPAGLKDAFNGLEPKDDANVKELVDRVTDPELPKLIEAIYKIPAPKGPRNDLSEIFLTGVTKKVGAEVLDVDLNSQLNNQDVDEKKFRASEMLRLNMGVPVTAQPNRLGVIGGDLQGFPNGRRLGDDVIDIAVQAVEGAAASGKIVDALATGDKVDQNDVAFEGAFPYVALPRNGAVNASGNASDVQVAPVGISSALDKMAMPTAVATAVLFGAGFWLWRKRQSQIRKYGSHSAQ</sequence>
<keyword evidence="1" id="KW-0472">Membrane</keyword>
<organism evidence="2 3">
    <name type="scientific">Lentzea tibetensis</name>
    <dbReference type="NCBI Taxonomy" id="2591470"/>
    <lineage>
        <taxon>Bacteria</taxon>
        <taxon>Bacillati</taxon>
        <taxon>Actinomycetota</taxon>
        <taxon>Actinomycetes</taxon>
        <taxon>Pseudonocardiales</taxon>
        <taxon>Pseudonocardiaceae</taxon>
        <taxon>Lentzea</taxon>
    </lineage>
</organism>
<evidence type="ECO:0000256" key="1">
    <source>
        <dbReference type="SAM" id="Phobius"/>
    </source>
</evidence>
<gene>
    <name evidence="2" type="ORF">FKR81_10675</name>
</gene>
<accession>A0A563EY29</accession>
<protein>
    <submittedName>
        <fullName evidence="2">DUF4331 domain-containing protein</fullName>
    </submittedName>
</protein>
<dbReference type="RefSeq" id="WP_146350840.1">
    <property type="nucleotide sequence ID" value="NZ_VOBR01000006.1"/>
</dbReference>
<dbReference type="Pfam" id="PF14224">
    <property type="entry name" value="DUF4331"/>
    <property type="match status" value="1"/>
</dbReference>
<dbReference type="Proteomes" id="UP000316639">
    <property type="component" value="Unassembled WGS sequence"/>
</dbReference>
<keyword evidence="1" id="KW-0812">Transmembrane</keyword>
<dbReference type="EMBL" id="VOBR01000006">
    <property type="protein sequence ID" value="TWP52044.1"/>
    <property type="molecule type" value="Genomic_DNA"/>
</dbReference>
<keyword evidence="3" id="KW-1185">Reference proteome</keyword>
<feature type="transmembrane region" description="Helical" evidence="1">
    <location>
        <begin position="500"/>
        <end position="519"/>
    </location>
</feature>
<dbReference type="AlphaFoldDB" id="A0A563EY29"/>
<comment type="caution">
    <text evidence="2">The sequence shown here is derived from an EMBL/GenBank/DDBJ whole genome shotgun (WGS) entry which is preliminary data.</text>
</comment>
<keyword evidence="1" id="KW-1133">Transmembrane helix</keyword>
<evidence type="ECO:0000313" key="2">
    <source>
        <dbReference type="EMBL" id="TWP52044.1"/>
    </source>
</evidence>
<reference evidence="2 3" key="1">
    <citation type="submission" date="2019-07" db="EMBL/GenBank/DDBJ databases">
        <title>Lentzea xizangensis sp. nov., isolated from Qinghai-Tibetan Plateau Soils.</title>
        <authorList>
            <person name="Huang J."/>
        </authorList>
    </citation>
    <scope>NUCLEOTIDE SEQUENCE [LARGE SCALE GENOMIC DNA]</scope>
    <source>
        <strain evidence="2 3">FXJ1.1311</strain>
    </source>
</reference>